<name>A0A1B7T1N8_9ASCO</name>
<protein>
    <submittedName>
        <fullName evidence="1">Uncharacterized protein</fullName>
    </submittedName>
</protein>
<evidence type="ECO:0000313" key="1">
    <source>
        <dbReference type="EMBL" id="OBA22641.1"/>
    </source>
</evidence>
<proteinExistence type="predicted"/>
<feature type="non-terminal residue" evidence="1">
    <location>
        <position position="419"/>
    </location>
</feature>
<gene>
    <name evidence="1" type="ORF">HANVADRAFT_4619</name>
</gene>
<dbReference type="AlphaFoldDB" id="A0A1B7T1N8"/>
<organism evidence="1 2">
    <name type="scientific">Hanseniaspora valbyensis NRRL Y-1626</name>
    <dbReference type="NCBI Taxonomy" id="766949"/>
    <lineage>
        <taxon>Eukaryota</taxon>
        <taxon>Fungi</taxon>
        <taxon>Dikarya</taxon>
        <taxon>Ascomycota</taxon>
        <taxon>Saccharomycotina</taxon>
        <taxon>Saccharomycetes</taxon>
        <taxon>Saccharomycodales</taxon>
        <taxon>Saccharomycodaceae</taxon>
        <taxon>Hanseniaspora</taxon>
    </lineage>
</organism>
<reference evidence="2" key="1">
    <citation type="journal article" date="2016" name="Proc. Natl. Acad. Sci. U.S.A.">
        <title>Comparative genomics of biotechnologically important yeasts.</title>
        <authorList>
            <person name="Riley R."/>
            <person name="Haridas S."/>
            <person name="Wolfe K.H."/>
            <person name="Lopes M.R."/>
            <person name="Hittinger C.T."/>
            <person name="Goeker M."/>
            <person name="Salamov A.A."/>
            <person name="Wisecaver J.H."/>
            <person name="Long T.M."/>
            <person name="Calvey C.H."/>
            <person name="Aerts A.L."/>
            <person name="Barry K.W."/>
            <person name="Choi C."/>
            <person name="Clum A."/>
            <person name="Coughlan A.Y."/>
            <person name="Deshpande S."/>
            <person name="Douglass A.P."/>
            <person name="Hanson S.J."/>
            <person name="Klenk H.-P."/>
            <person name="LaButti K.M."/>
            <person name="Lapidus A."/>
            <person name="Lindquist E.A."/>
            <person name="Lipzen A.M."/>
            <person name="Meier-Kolthoff J.P."/>
            <person name="Ohm R.A."/>
            <person name="Otillar R.P."/>
            <person name="Pangilinan J.L."/>
            <person name="Peng Y."/>
            <person name="Rokas A."/>
            <person name="Rosa C.A."/>
            <person name="Scheuner C."/>
            <person name="Sibirny A.A."/>
            <person name="Slot J.C."/>
            <person name="Stielow J.B."/>
            <person name="Sun H."/>
            <person name="Kurtzman C.P."/>
            <person name="Blackwell M."/>
            <person name="Grigoriev I.V."/>
            <person name="Jeffries T.W."/>
        </authorList>
    </citation>
    <scope>NUCLEOTIDE SEQUENCE [LARGE SCALE GENOMIC DNA]</scope>
    <source>
        <strain evidence="2">NRRL Y-1626</strain>
    </source>
</reference>
<evidence type="ECO:0000313" key="2">
    <source>
        <dbReference type="Proteomes" id="UP000092321"/>
    </source>
</evidence>
<dbReference type="EMBL" id="LXPE01000575">
    <property type="protein sequence ID" value="OBA22641.1"/>
    <property type="molecule type" value="Genomic_DNA"/>
</dbReference>
<sequence>MSIFENNEYLEIENVLNKLSLKYNQLDEINNQNLSKFEHNSEQIFQDLEKVNKLEQAFITKYGFDELKEIDKLKDEYNLNEEYVVNEILNIQTINKSISKLLYNKNYKKVEPIFIKLILGLSFIKDNKDKLKNIDLENLSFQFKKSLTKLLMFVNKEILNNKFIIMSNRFKIDGNEEDLLVNENLINFISSDIAPFFQNDKYVVNMNNDLFNRYFKERYDDSYKKLDSFLKQLEKEGSEDKQLLLTNFNNDFNSFILQEYSVYENLLNYEYKPTIESTILNENNAQSLKKKNITISNIEILKKIYFNDRFVKYLQSILNDLQFLKKLNILINDFGLDDVIMGIYSYNRYFEYEDEEVEKINGVSLSDQSCDLMKKFDYKSLVKPLLENFHIKLFKLIKTNLESINKVSKESLLTLFKIL</sequence>
<dbReference type="Proteomes" id="UP000092321">
    <property type="component" value="Unassembled WGS sequence"/>
</dbReference>
<accession>A0A1B7T1N8</accession>
<comment type="caution">
    <text evidence="1">The sequence shown here is derived from an EMBL/GenBank/DDBJ whole genome shotgun (WGS) entry which is preliminary data.</text>
</comment>
<keyword evidence="2" id="KW-1185">Reference proteome</keyword>